<evidence type="ECO:0000256" key="1">
    <source>
        <dbReference type="SAM" id="MobiDB-lite"/>
    </source>
</evidence>
<dbReference type="AlphaFoldDB" id="A0A8D3WEL1"/>
<evidence type="ECO:0000313" key="2">
    <source>
        <dbReference type="EMBL" id="ADW03097.1"/>
    </source>
</evidence>
<evidence type="ECO:0000313" key="3">
    <source>
        <dbReference type="Proteomes" id="UP000002066"/>
    </source>
</evidence>
<sequence>MRPYGPAESVRTGAPAAPPGHLSVADKDTLPPLPIGA</sequence>
<name>A0A8D3WEL1_STRFA</name>
<accession>A0A8D3WEL1</accession>
<dbReference type="KEGG" id="sfa:Sfla_1660"/>
<reference evidence="2 3" key="1">
    <citation type="submission" date="2011-01" db="EMBL/GenBank/DDBJ databases">
        <title>Complete sequence of chromosome of Streptomyces flavogriseus ATCC 33331.</title>
        <authorList>
            <consortium name="US DOE Joint Genome Institute"/>
            <person name="Lucas S."/>
            <person name="Copeland A."/>
            <person name="Lapidus A."/>
            <person name="Cheng J.-F."/>
            <person name="Goodwin L."/>
            <person name="Pitluck S."/>
            <person name="Davenport K."/>
            <person name="Detter J.C."/>
            <person name="Han C."/>
            <person name="Tapia R."/>
            <person name="Land M."/>
            <person name="Hauser L."/>
            <person name="Kyrpides N."/>
            <person name="Ivanova N."/>
            <person name="Ovchinnikova G."/>
            <person name="Pagani I."/>
            <person name="Brumm P."/>
            <person name="Mead D."/>
            <person name="Woyke T."/>
        </authorList>
    </citation>
    <scope>NUCLEOTIDE SEQUENCE [LARGE SCALE GENOMIC DNA]</scope>
    <source>
        <strain evidence="3">ATCC 33331 / IAF-45CD</strain>
    </source>
</reference>
<dbReference type="EMBL" id="CP002475">
    <property type="protein sequence ID" value="ADW03097.1"/>
    <property type="molecule type" value="Genomic_DNA"/>
</dbReference>
<gene>
    <name evidence="2" type="ordered locus">Sfla_1660</name>
</gene>
<dbReference type="Proteomes" id="UP000002066">
    <property type="component" value="Chromosome"/>
</dbReference>
<organism evidence="2 3">
    <name type="scientific">Streptomyces pratensis (strain ATCC 33331 / IAF-45CD)</name>
    <dbReference type="NCBI Taxonomy" id="591167"/>
    <lineage>
        <taxon>Bacteria</taxon>
        <taxon>Bacillati</taxon>
        <taxon>Actinomycetota</taxon>
        <taxon>Actinomycetes</taxon>
        <taxon>Kitasatosporales</taxon>
        <taxon>Streptomycetaceae</taxon>
        <taxon>Streptomyces</taxon>
    </lineage>
</organism>
<feature type="region of interest" description="Disordered" evidence="1">
    <location>
        <begin position="1"/>
        <end position="37"/>
    </location>
</feature>
<proteinExistence type="predicted"/>
<protein>
    <submittedName>
        <fullName evidence="2">Twitching mobility protein</fullName>
    </submittedName>
</protein>